<dbReference type="SMART" id="SM00326">
    <property type="entry name" value="SH3"/>
    <property type="match status" value="1"/>
</dbReference>
<dbReference type="PANTHER" id="PTHR45929:SF1">
    <property type="entry name" value="HEMATOPOIETIC LINEAGE CELL-SPECIFIC PROTEIN-RELATED"/>
    <property type="match status" value="1"/>
</dbReference>
<dbReference type="Pfam" id="PF00018">
    <property type="entry name" value="SH3_1"/>
    <property type="match status" value="1"/>
</dbReference>
<feature type="region of interest" description="Disordered" evidence="8">
    <location>
        <begin position="373"/>
        <end position="412"/>
    </location>
</feature>
<feature type="region of interest" description="Disordered" evidence="8">
    <location>
        <begin position="148"/>
        <end position="176"/>
    </location>
</feature>
<name>A0A6A4S6K8_SCOMX</name>
<dbReference type="SUPFAM" id="SSF48464">
    <property type="entry name" value="ENTH/VHS domain"/>
    <property type="match status" value="1"/>
</dbReference>
<feature type="compositionally biased region" description="Polar residues" evidence="8">
    <location>
        <begin position="114"/>
        <end position="129"/>
    </location>
</feature>
<keyword evidence="4" id="KW-0813">Transport</keyword>
<comment type="subcellular location">
    <subcellularLocation>
        <location evidence="1">Early endosome membrane</location>
        <topology evidence="1">Peripheral membrane protein</topology>
        <orientation evidence="1">Cytoplasmic side</orientation>
    </subcellularLocation>
</comment>
<dbReference type="InterPro" id="IPR003903">
    <property type="entry name" value="UIM_dom"/>
</dbReference>
<dbReference type="EMBL" id="VEVO01000019">
    <property type="protein sequence ID" value="KAF0026771.1"/>
    <property type="molecule type" value="Genomic_DNA"/>
</dbReference>
<feature type="domain" description="SH3" evidence="9">
    <location>
        <begin position="175"/>
        <end position="234"/>
    </location>
</feature>
<feature type="compositionally biased region" description="Pro residues" evidence="8">
    <location>
        <begin position="375"/>
        <end position="387"/>
    </location>
</feature>
<dbReference type="GO" id="GO:0035091">
    <property type="term" value="F:phosphatidylinositol binding"/>
    <property type="evidence" value="ECO:0007669"/>
    <property type="project" value="InterPro"/>
</dbReference>
<comment type="similarity">
    <text evidence="2">Belongs to the STAM family.</text>
</comment>
<dbReference type="Proteomes" id="UP000438429">
    <property type="component" value="Unassembled WGS sequence"/>
</dbReference>
<dbReference type="Pfam" id="PF02809">
    <property type="entry name" value="UIM"/>
    <property type="match status" value="1"/>
</dbReference>
<dbReference type="InterPro" id="IPR050670">
    <property type="entry name" value="STAM"/>
</dbReference>
<feature type="region of interest" description="Disordered" evidence="8">
    <location>
        <begin position="112"/>
        <end position="136"/>
    </location>
</feature>
<reference evidence="11 12" key="1">
    <citation type="submission" date="2019-06" db="EMBL/GenBank/DDBJ databases">
        <title>Draft genomes of female and male turbot (Scophthalmus maximus).</title>
        <authorList>
            <person name="Xu H."/>
            <person name="Xu X.-W."/>
            <person name="Shao C."/>
            <person name="Chen S."/>
        </authorList>
    </citation>
    <scope>NUCLEOTIDE SEQUENCE [LARGE SCALE GENOMIC DNA]</scope>
    <source>
        <strain evidence="11">Ysfricsl-2016a</strain>
        <tissue evidence="11">Blood</tissue>
    </source>
</reference>
<evidence type="ECO:0000256" key="5">
    <source>
        <dbReference type="ARBA" id="ARBA00022753"/>
    </source>
</evidence>
<dbReference type="AlphaFoldDB" id="A0A6A4S6K8"/>
<accession>A0A6A4S6K8</accession>
<evidence type="ECO:0000256" key="6">
    <source>
        <dbReference type="ARBA" id="ARBA00022927"/>
    </source>
</evidence>
<dbReference type="SMART" id="SM00288">
    <property type="entry name" value="VHS"/>
    <property type="match status" value="1"/>
</dbReference>
<evidence type="ECO:0000259" key="10">
    <source>
        <dbReference type="PROSITE" id="PS50179"/>
    </source>
</evidence>
<evidence type="ECO:0000256" key="2">
    <source>
        <dbReference type="ARBA" id="ARBA00009666"/>
    </source>
</evidence>
<evidence type="ECO:0000313" key="12">
    <source>
        <dbReference type="Proteomes" id="UP000438429"/>
    </source>
</evidence>
<dbReference type="InterPro" id="IPR036028">
    <property type="entry name" value="SH3-like_dom_sf"/>
</dbReference>
<evidence type="ECO:0000256" key="4">
    <source>
        <dbReference type="ARBA" id="ARBA00022448"/>
    </source>
</evidence>
<evidence type="ECO:0000313" key="11">
    <source>
        <dbReference type="EMBL" id="KAF0026771.1"/>
    </source>
</evidence>
<dbReference type="InterPro" id="IPR002014">
    <property type="entry name" value="VHS_dom"/>
</dbReference>
<feature type="compositionally biased region" description="Polar residues" evidence="8">
    <location>
        <begin position="148"/>
        <end position="169"/>
    </location>
</feature>
<dbReference type="GO" id="GO:0007165">
    <property type="term" value="P:signal transduction"/>
    <property type="evidence" value="ECO:0007669"/>
    <property type="project" value="TreeGrafter"/>
</dbReference>
<evidence type="ECO:0000256" key="7">
    <source>
        <dbReference type="PROSITE-ProRule" id="PRU00192"/>
    </source>
</evidence>
<dbReference type="InterPro" id="IPR008942">
    <property type="entry name" value="ENTH_VHS"/>
</dbReference>
<dbReference type="CDD" id="cd21390">
    <property type="entry name" value="GAT_STAM2"/>
    <property type="match status" value="1"/>
</dbReference>
<keyword evidence="6" id="KW-0653">Protein transport</keyword>
<dbReference type="Gene3D" id="1.20.5.1940">
    <property type="match status" value="1"/>
</dbReference>
<dbReference type="Gene3D" id="1.25.40.90">
    <property type="match status" value="1"/>
</dbReference>
<dbReference type="GO" id="GO:0015031">
    <property type="term" value="P:protein transport"/>
    <property type="evidence" value="ECO:0007669"/>
    <property type="project" value="UniProtKB-KW"/>
</dbReference>
<dbReference type="GO" id="GO:0031901">
    <property type="term" value="C:early endosome membrane"/>
    <property type="evidence" value="ECO:0007669"/>
    <property type="project" value="UniProtKB-SubCell"/>
</dbReference>
<dbReference type="PROSITE" id="PS50330">
    <property type="entry name" value="UIM"/>
    <property type="match status" value="1"/>
</dbReference>
<dbReference type="Gene3D" id="2.30.30.40">
    <property type="entry name" value="SH3 Domains"/>
    <property type="match status" value="1"/>
</dbReference>
<dbReference type="PROSITE" id="PS50179">
    <property type="entry name" value="VHS"/>
    <property type="match status" value="1"/>
</dbReference>
<dbReference type="InterPro" id="IPR001452">
    <property type="entry name" value="SH3_domain"/>
</dbReference>
<evidence type="ECO:0000259" key="9">
    <source>
        <dbReference type="PROSITE" id="PS50002"/>
    </source>
</evidence>
<keyword evidence="3 7" id="KW-0728">SH3 domain</keyword>
<comment type="caution">
    <text evidence="11">The sequence shown here is derived from an EMBL/GenBank/DDBJ whole genome shotgun (WGS) entry which is preliminary data.</text>
</comment>
<dbReference type="PROSITE" id="PS50002">
    <property type="entry name" value="SH3"/>
    <property type="match status" value="1"/>
</dbReference>
<evidence type="ECO:0000256" key="1">
    <source>
        <dbReference type="ARBA" id="ARBA00004469"/>
    </source>
</evidence>
<dbReference type="PANTHER" id="PTHR45929">
    <property type="entry name" value="JAK PATHWAY SIGNAL TRANSDUCTION ADAPTOR MOLECULE"/>
    <property type="match status" value="1"/>
</dbReference>
<dbReference type="GO" id="GO:0043130">
    <property type="term" value="F:ubiquitin binding"/>
    <property type="evidence" value="ECO:0007669"/>
    <property type="project" value="InterPro"/>
</dbReference>
<dbReference type="Pfam" id="PF00790">
    <property type="entry name" value="VHS"/>
    <property type="match status" value="1"/>
</dbReference>
<sequence>MDICDKIGTTTNGPKDSLRSIMKRVGQKVPHVSMQALNLLGACVSNCGKIFHLEICSREFASEVRSVLSKAHPKVCEKLKALMVEWADDFQKDPQLSLISATIKTLKEDGVSFPTASSQGSTTKVSTPAASKAPDEEDLAKAIELSLQEQKQQAETRPLSATSDPPNYTNGGGGPEARKVRALYDFEAAEDNELTFKAGELILVLDDSDPNWWKGENHRGMGLFPSNFVSTNLHAEPETVAYVEKTASAEETSPETKAEPEPVFIDEGKMDRTLALLRNADPADPAPDSSELIQLEGACEQMNPMIDERLEEIDRKHSELSELNLKVLEALELYNKLVNEAPFYSAYSKMQPQYAPPSGPAVAMQGYHGPTGAPYLPPAMPQVPPAQPYNLPSDQPAPLHSLPPNVSAPPNCQAAQPPYMRLNYETAEPVGVLTFQSVELEPAVHCTLPETQQHQFQWSGAERQPPPWTDELADMSRHIYTRHGVGDGLQKPVFQGNRGTFSRRSRLKRSDGSTTSTSFILRQLYTASSLVISL</sequence>
<organism evidence="11 12">
    <name type="scientific">Scophthalmus maximus</name>
    <name type="common">Turbot</name>
    <name type="synonym">Psetta maxima</name>
    <dbReference type="NCBI Taxonomy" id="52904"/>
    <lineage>
        <taxon>Eukaryota</taxon>
        <taxon>Metazoa</taxon>
        <taxon>Chordata</taxon>
        <taxon>Craniata</taxon>
        <taxon>Vertebrata</taxon>
        <taxon>Euteleostomi</taxon>
        <taxon>Actinopterygii</taxon>
        <taxon>Neopterygii</taxon>
        <taxon>Teleostei</taxon>
        <taxon>Neoteleostei</taxon>
        <taxon>Acanthomorphata</taxon>
        <taxon>Carangaria</taxon>
        <taxon>Pleuronectiformes</taxon>
        <taxon>Pleuronectoidei</taxon>
        <taxon>Scophthalmidae</taxon>
        <taxon>Scophthalmus</taxon>
    </lineage>
</organism>
<dbReference type="GO" id="GO:0030139">
    <property type="term" value="C:endocytic vesicle"/>
    <property type="evidence" value="ECO:0007669"/>
    <property type="project" value="TreeGrafter"/>
</dbReference>
<dbReference type="CDD" id="cd11820">
    <property type="entry name" value="SH3_STAM"/>
    <property type="match status" value="1"/>
</dbReference>
<keyword evidence="5" id="KW-0967">Endosome</keyword>
<evidence type="ECO:0008006" key="13">
    <source>
        <dbReference type="Google" id="ProtNLM"/>
    </source>
</evidence>
<proteinExistence type="inferred from homology"/>
<dbReference type="FunFam" id="1.25.40.90:FF:000009">
    <property type="entry name" value="Putative signal transducing adapter molecule 1"/>
    <property type="match status" value="1"/>
</dbReference>
<dbReference type="PRINTS" id="PR00452">
    <property type="entry name" value="SH3DOMAIN"/>
</dbReference>
<evidence type="ECO:0000256" key="3">
    <source>
        <dbReference type="ARBA" id="ARBA00022443"/>
    </source>
</evidence>
<dbReference type="SUPFAM" id="SSF50044">
    <property type="entry name" value="SH3-domain"/>
    <property type="match status" value="1"/>
</dbReference>
<protein>
    <recommendedName>
        <fullName evidence="13">Signal transducing adapter molecule 2</fullName>
    </recommendedName>
</protein>
<evidence type="ECO:0000256" key="8">
    <source>
        <dbReference type="SAM" id="MobiDB-lite"/>
    </source>
</evidence>
<feature type="domain" description="VHS" evidence="10">
    <location>
        <begin position="1"/>
        <end position="114"/>
    </location>
</feature>
<feature type="region of interest" description="Disordered" evidence="8">
    <location>
        <begin position="488"/>
        <end position="513"/>
    </location>
</feature>
<gene>
    <name evidence="11" type="ORF">F2P81_021508</name>
</gene>